<name>A0ABY6DRF1_9NEIS</name>
<gene>
    <name evidence="1" type="ORF">N8I74_07990</name>
</gene>
<dbReference type="Gene3D" id="2.180.10.10">
    <property type="entry name" value="RHS repeat-associated core"/>
    <property type="match status" value="1"/>
</dbReference>
<proteinExistence type="predicted"/>
<protein>
    <submittedName>
        <fullName evidence="1">RHS repeat-associated core domain-containing protein</fullName>
    </submittedName>
</protein>
<dbReference type="InterPro" id="IPR022385">
    <property type="entry name" value="Rhs_assc_core"/>
</dbReference>
<keyword evidence="2" id="KW-1185">Reference proteome</keyword>
<dbReference type="EMBL" id="CP106753">
    <property type="protein sequence ID" value="UXY16940.1"/>
    <property type="molecule type" value="Genomic_DNA"/>
</dbReference>
<dbReference type="PANTHER" id="PTHR32305">
    <property type="match status" value="1"/>
</dbReference>
<evidence type="ECO:0000313" key="2">
    <source>
        <dbReference type="Proteomes" id="UP001061302"/>
    </source>
</evidence>
<accession>A0ABY6DRF1</accession>
<dbReference type="InterPro" id="IPR050708">
    <property type="entry name" value="T6SS_VgrG/RHS"/>
</dbReference>
<evidence type="ECO:0000313" key="1">
    <source>
        <dbReference type="EMBL" id="UXY16940.1"/>
    </source>
</evidence>
<sequence length="307" mass="34746">MWQPTGLLQKVGFTRASYFAYDEAGQLLGKYDATGQRVQETVWLNGHPIAVLQGPSSAPRLYYAWSDHLGTPRQLFEPTTEKVVWDWPISEPFGHSGVREDPDVDGKLVTYNLRFPGQYFDKETGRFYNYFRDYDPRIGRYIQSDPIGLEGGINTYGYVSANPLQKIDQFGLVEIFNVNGIPLHAYPKGEGGNESATHGPHGDYHFHVNGEKNKVVVVDKNGTLIPEDPSKLTTKEANSLKRLTEEERKYIRKACREVFYNNAKILPRLRMKHLGGVVGALLYPLVSNSYEETCSKDYLNELGDVCD</sequence>
<dbReference type="PANTHER" id="PTHR32305:SF15">
    <property type="entry name" value="PROTEIN RHSA-RELATED"/>
    <property type="match status" value="1"/>
</dbReference>
<organism evidence="1 2">
    <name type="scientific">Chitiniphilus purpureus</name>
    <dbReference type="NCBI Taxonomy" id="2981137"/>
    <lineage>
        <taxon>Bacteria</taxon>
        <taxon>Pseudomonadati</taxon>
        <taxon>Pseudomonadota</taxon>
        <taxon>Betaproteobacteria</taxon>
        <taxon>Neisseriales</taxon>
        <taxon>Chitinibacteraceae</taxon>
        <taxon>Chitiniphilus</taxon>
    </lineage>
</organism>
<dbReference type="NCBIfam" id="TIGR03696">
    <property type="entry name" value="Rhs_assc_core"/>
    <property type="match status" value="1"/>
</dbReference>
<dbReference type="Proteomes" id="UP001061302">
    <property type="component" value="Chromosome"/>
</dbReference>
<reference evidence="1" key="1">
    <citation type="submission" date="2022-10" db="EMBL/GenBank/DDBJ databases">
        <title>Chitiniphilus purpureus sp. nov., a novel chitin-degrading bacterium isolated from crawfish pond sediment.</title>
        <authorList>
            <person name="Li K."/>
        </authorList>
    </citation>
    <scope>NUCLEOTIDE SEQUENCE</scope>
    <source>
        <strain evidence="1">CD1</strain>
    </source>
</reference>
<dbReference type="RefSeq" id="WP_263126359.1">
    <property type="nucleotide sequence ID" value="NZ_CP106753.1"/>
</dbReference>